<dbReference type="AlphaFoldDB" id="A0A6J7LE77"/>
<dbReference type="Pfam" id="PF13399">
    <property type="entry name" value="LytR_C"/>
    <property type="match status" value="1"/>
</dbReference>
<dbReference type="EMBL" id="CAFBNL010000161">
    <property type="protein sequence ID" value="CAB4964074.1"/>
    <property type="molecule type" value="Genomic_DNA"/>
</dbReference>
<evidence type="ECO:0000313" key="4">
    <source>
        <dbReference type="EMBL" id="CAB4964074.1"/>
    </source>
</evidence>
<protein>
    <submittedName>
        <fullName evidence="4">Unannotated protein</fullName>
    </submittedName>
</protein>
<feature type="region of interest" description="Disordered" evidence="1">
    <location>
        <begin position="1"/>
        <end position="36"/>
    </location>
</feature>
<dbReference type="InterPro" id="IPR027381">
    <property type="entry name" value="LytR/CpsA/Psr_C"/>
</dbReference>
<feature type="transmembrane region" description="Helical" evidence="2">
    <location>
        <begin position="44"/>
        <end position="66"/>
    </location>
</feature>
<feature type="domain" description="LytR/CpsA/Psr regulator C-terminal" evidence="3">
    <location>
        <begin position="314"/>
        <end position="400"/>
    </location>
</feature>
<sequence length="407" mass="42464">MMEPDTDTAPGRDTGSASPQDAPSAGRRQAGRERRARERERRGFWLIVMPSIAIALGIAVMIGFVLRGSSEITNDVGSKSRLPGLATEAALIAHVGPSNEADLILLLGRSGDAGSVLMLPSSTQVEVPSLGIQTLAQVPSVGDDALLQTTVQNLTGVNAGAPSIVDDATLLAAITPAAPFEVDLRSAVRFAADKRDAFPGGLQRLTAAEIARLLTEAQIGSEVDRLVTVQAVLEGWMKRLKNPAVASATIAAVPIAAPIASVGGLKPASYDTLPVDSIGTSGDERLSVRSSALPGVVKRLFPDARLGIDGRRPRIEILNGVGTVGLAQAVARLVVPIGGDVRLTGNVPDFGVTETQVIYYREADRRAAEKFLEAVGVGSLRRADRAIGITDVTIIVGPDFNPKGSTK</sequence>
<accession>A0A6J7LE77</accession>
<gene>
    <name evidence="4" type="ORF">UFOPK3789_01494</name>
</gene>
<keyword evidence="2" id="KW-1133">Transmembrane helix</keyword>
<reference evidence="4" key="1">
    <citation type="submission" date="2020-05" db="EMBL/GenBank/DDBJ databases">
        <authorList>
            <person name="Chiriac C."/>
            <person name="Salcher M."/>
            <person name="Ghai R."/>
            <person name="Kavagutti S V."/>
        </authorList>
    </citation>
    <scope>NUCLEOTIDE SEQUENCE</scope>
</reference>
<dbReference type="Gene3D" id="3.30.70.2390">
    <property type="match status" value="1"/>
</dbReference>
<evidence type="ECO:0000259" key="3">
    <source>
        <dbReference type="Pfam" id="PF13399"/>
    </source>
</evidence>
<organism evidence="4">
    <name type="scientific">freshwater metagenome</name>
    <dbReference type="NCBI Taxonomy" id="449393"/>
    <lineage>
        <taxon>unclassified sequences</taxon>
        <taxon>metagenomes</taxon>
        <taxon>ecological metagenomes</taxon>
    </lineage>
</organism>
<evidence type="ECO:0000256" key="1">
    <source>
        <dbReference type="SAM" id="MobiDB-lite"/>
    </source>
</evidence>
<evidence type="ECO:0000256" key="2">
    <source>
        <dbReference type="SAM" id="Phobius"/>
    </source>
</evidence>
<keyword evidence="2" id="KW-0812">Transmembrane</keyword>
<proteinExistence type="predicted"/>
<keyword evidence="2" id="KW-0472">Membrane</keyword>
<name>A0A6J7LE77_9ZZZZ</name>